<dbReference type="AlphaFoldDB" id="A0A2N6KKB6"/>
<organism evidence="1 2">
    <name type="scientific">Fischerella thermalis CCMEE 5268</name>
    <dbReference type="NCBI Taxonomy" id="2019662"/>
    <lineage>
        <taxon>Bacteria</taxon>
        <taxon>Bacillati</taxon>
        <taxon>Cyanobacteriota</taxon>
        <taxon>Cyanophyceae</taxon>
        <taxon>Nostocales</taxon>
        <taxon>Hapalosiphonaceae</taxon>
        <taxon>Fischerella</taxon>
    </lineage>
</organism>
<accession>A0A2N6KKB6</accession>
<dbReference type="EMBL" id="NMQA01000048">
    <property type="protein sequence ID" value="PMB00106.1"/>
    <property type="molecule type" value="Genomic_DNA"/>
</dbReference>
<dbReference type="Proteomes" id="UP000235025">
    <property type="component" value="Unassembled WGS sequence"/>
</dbReference>
<comment type="caution">
    <text evidence="1">The sequence shown here is derived from an EMBL/GenBank/DDBJ whole genome shotgun (WGS) entry which is preliminary data.</text>
</comment>
<reference evidence="1 2" key="1">
    <citation type="submission" date="2017-07" db="EMBL/GenBank/DDBJ databases">
        <title>Genomes of Fischerella (Mastigocladus) sp. strains.</title>
        <authorList>
            <person name="Miller S.R."/>
        </authorList>
    </citation>
    <scope>NUCLEOTIDE SEQUENCE [LARGE SCALE GENOMIC DNA]</scope>
    <source>
        <strain evidence="1 2">CCMEE 5268</strain>
    </source>
</reference>
<gene>
    <name evidence="1" type="ORF">CEN50_04440</name>
</gene>
<proteinExistence type="predicted"/>
<dbReference type="RefSeq" id="WP_102171626.1">
    <property type="nucleotide sequence ID" value="NZ_NMQA01000048.1"/>
</dbReference>
<evidence type="ECO:0000313" key="1">
    <source>
        <dbReference type="EMBL" id="PMB00106.1"/>
    </source>
</evidence>
<evidence type="ECO:0000313" key="2">
    <source>
        <dbReference type="Proteomes" id="UP000235025"/>
    </source>
</evidence>
<sequence>MTKSKYWKLLQTNLGKQPKVLVIPAAKRFFEAAFNESILSSDQADAQIQQQLLRWVRDDSNGEQQLLAERCLLCFISWEIKHVCLQLANQFGAIHGFTSEDLLSLVLDDDGSIELRNSYTCFSRNILQSFDPVQSSLKTWTSIRVKQHPEVCKFLLERGLYLVSDWAILNDTQPKQLQRILGEFHSLTSTEILQAQRLLESYHVVYRGDRLQQRARGMGGRCTVPTPEQLKQIAQHLESQTDQKILSETVMMQLQSLANYLRQYRIYIRGGILPTKSLDADDGDYNSLLERIPSPDTTNPLENEDEQAEFLQVYRPQFLACLDEALVKVTTARVEQIRRKDAQKAQKFLAALRLFHCERLSMSKIAQSLELRAQDAVTRLLKLKEFRADVRHQLLEMLRSRVLELAKNYTVPEHLAKLEDQIIQALDEQISHLINVAESEAQSSRNNSSPSQFTERLCQQLENIS</sequence>
<name>A0A2N6KKB6_9CYAN</name>
<protein>
    <submittedName>
        <fullName evidence="1">Uncharacterized protein</fullName>
    </submittedName>
</protein>